<evidence type="ECO:0000313" key="2">
    <source>
        <dbReference type="Proteomes" id="UP001258994"/>
    </source>
</evidence>
<keyword evidence="2" id="KW-1185">Reference proteome</keyword>
<dbReference type="EMBL" id="CP134145">
    <property type="protein sequence ID" value="WNC73450.1"/>
    <property type="molecule type" value="Genomic_DNA"/>
</dbReference>
<gene>
    <name evidence="1" type="ORF">RGQ13_05495</name>
</gene>
<organism evidence="1 2">
    <name type="scientific">Thalassotalea psychrophila</name>
    <dbReference type="NCBI Taxonomy" id="3065647"/>
    <lineage>
        <taxon>Bacteria</taxon>
        <taxon>Pseudomonadati</taxon>
        <taxon>Pseudomonadota</taxon>
        <taxon>Gammaproteobacteria</taxon>
        <taxon>Alteromonadales</taxon>
        <taxon>Colwelliaceae</taxon>
        <taxon>Thalassotalea</taxon>
    </lineage>
</organism>
<dbReference type="RefSeq" id="WP_348392562.1">
    <property type="nucleotide sequence ID" value="NZ_CP134145.1"/>
</dbReference>
<reference evidence="2" key="1">
    <citation type="submission" date="2023-09" db="EMBL/GenBank/DDBJ databases">
        <authorList>
            <person name="Li S."/>
            <person name="Li X."/>
            <person name="Zhang C."/>
            <person name="Zhao Z."/>
        </authorList>
    </citation>
    <scope>NUCLEOTIDE SEQUENCE [LARGE SCALE GENOMIC DNA]</scope>
    <source>
        <strain evidence="2">SQ149</strain>
    </source>
</reference>
<name>A0ABY9TY38_9GAMM</name>
<evidence type="ECO:0000313" key="1">
    <source>
        <dbReference type="EMBL" id="WNC73450.1"/>
    </source>
</evidence>
<sequence length="54" mass="6223">MLKINFPMSLLETWMELVNNTNFPDVQKTVLHNITSVFGSVNAAELFLEQQKLK</sequence>
<accession>A0ABY9TY38</accession>
<dbReference type="Proteomes" id="UP001258994">
    <property type="component" value="Chromosome"/>
</dbReference>
<protein>
    <submittedName>
        <fullName evidence="1">Uncharacterized protein</fullName>
    </submittedName>
</protein>
<proteinExistence type="predicted"/>